<accession>I4FXU7</accession>
<dbReference type="RefSeq" id="WP_002757529.1">
    <property type="nucleotide sequence ID" value="NZ_HE972669.1"/>
</dbReference>
<comment type="cofactor">
    <cofactor evidence="1">
        <name>a divalent metal cation</name>
        <dbReference type="ChEBI" id="CHEBI:60240"/>
    </cofactor>
</comment>
<sequence>MLNIGRILHQDRLLRATTGLNRRAFETLLEKFEQVYLAEADNREKPRKRKIGAGRKARLQSIREKLFYILFYLKCYPTFDLAAVLFDFDRSQANRWVHRLQPILEKVLGEKKVLPLRKIESIEEFIQHFPEVKEVIVEGTFIPIARPKDAEKQKENYSGKKKRCTRKNLAASAEDKRILVLTPTTSGKTHDKKIQDQEDLIGGIPEQIPVLVDSGFQGVQKQYVNIRLPHKKPKGGELTAEQKQENRELAKERVVGENAFSGVKRYRAVSDIYRNRVANFDDQLILTACGLWNFYLAAA</sequence>
<dbReference type="HOGENOM" id="CLU_073820_5_0_3"/>
<dbReference type="Proteomes" id="UP000003172">
    <property type="component" value="Unassembled WGS sequence"/>
</dbReference>
<dbReference type="EMBL" id="CAII01000883">
    <property type="protein sequence ID" value="CCI00508.1"/>
    <property type="molecule type" value="Genomic_DNA"/>
</dbReference>
<feature type="domain" description="DDE Tnp4" evidence="3">
    <location>
        <begin position="137"/>
        <end position="293"/>
    </location>
</feature>
<dbReference type="InterPro" id="IPR027806">
    <property type="entry name" value="HARBI1_dom"/>
</dbReference>
<dbReference type="InterPro" id="IPR027805">
    <property type="entry name" value="Transposase_HTH_dom"/>
</dbReference>
<dbReference type="PANTHER" id="PTHR23080">
    <property type="entry name" value="THAP DOMAIN PROTEIN"/>
    <property type="match status" value="1"/>
</dbReference>
<evidence type="ECO:0000259" key="4">
    <source>
        <dbReference type="Pfam" id="PF13613"/>
    </source>
</evidence>
<evidence type="ECO:0000259" key="3">
    <source>
        <dbReference type="Pfam" id="PF13359"/>
    </source>
</evidence>
<name>I4FXU7_MICAE</name>
<reference evidence="5 6" key="1">
    <citation type="submission" date="2012-04" db="EMBL/GenBank/DDBJ databases">
        <authorList>
            <person name="Genoscope - CEA"/>
        </authorList>
    </citation>
    <scope>NUCLEOTIDE SEQUENCE [LARGE SCALE GENOMIC DNA]</scope>
    <source>
        <strain evidence="5 6">9717</strain>
    </source>
</reference>
<dbReference type="AlphaFoldDB" id="I4FXU7"/>
<dbReference type="Pfam" id="PF13613">
    <property type="entry name" value="HTH_Tnp_4"/>
    <property type="match status" value="1"/>
</dbReference>
<organism evidence="5 6">
    <name type="scientific">Microcystis aeruginosa PCC 9717</name>
    <dbReference type="NCBI Taxonomy" id="1160286"/>
    <lineage>
        <taxon>Bacteria</taxon>
        <taxon>Bacillati</taxon>
        <taxon>Cyanobacteriota</taxon>
        <taxon>Cyanophyceae</taxon>
        <taxon>Oscillatoriophycideae</taxon>
        <taxon>Chroococcales</taxon>
        <taxon>Microcystaceae</taxon>
        <taxon>Microcystis</taxon>
    </lineage>
</organism>
<proteinExistence type="predicted"/>
<evidence type="ECO:0000313" key="5">
    <source>
        <dbReference type="EMBL" id="CCI00508.1"/>
    </source>
</evidence>
<comment type="caution">
    <text evidence="5">The sequence shown here is derived from an EMBL/GenBank/DDBJ whole genome shotgun (WGS) entry which is preliminary data.</text>
</comment>
<evidence type="ECO:0000313" key="6">
    <source>
        <dbReference type="Proteomes" id="UP000003172"/>
    </source>
</evidence>
<evidence type="ECO:0000256" key="2">
    <source>
        <dbReference type="ARBA" id="ARBA00022723"/>
    </source>
</evidence>
<gene>
    <name evidence="5" type="ORF">MICAB_900003</name>
</gene>
<evidence type="ECO:0000256" key="1">
    <source>
        <dbReference type="ARBA" id="ARBA00001968"/>
    </source>
</evidence>
<dbReference type="Pfam" id="PF13359">
    <property type="entry name" value="DDE_Tnp_4"/>
    <property type="match status" value="1"/>
</dbReference>
<feature type="domain" description="Transposase Helix-turn-helix" evidence="4">
    <location>
        <begin position="58"/>
        <end position="108"/>
    </location>
</feature>
<protein>
    <submittedName>
        <fullName evidence="5">Transposase</fullName>
    </submittedName>
</protein>
<dbReference type="PANTHER" id="PTHR23080:SF141">
    <property type="entry name" value="TRANSPOSASE HELIX-TURN-HELIX DOMAIN-CONTAINING PROTEIN"/>
    <property type="match status" value="1"/>
</dbReference>
<keyword evidence="2" id="KW-0479">Metal-binding</keyword>
<dbReference type="GO" id="GO:0046872">
    <property type="term" value="F:metal ion binding"/>
    <property type="evidence" value="ECO:0007669"/>
    <property type="project" value="UniProtKB-KW"/>
</dbReference>